<comment type="caution">
    <text evidence="2">The sequence shown here is derived from an EMBL/GenBank/DDBJ whole genome shotgun (WGS) entry which is preliminary data.</text>
</comment>
<sequence length="129" mass="14875">MSAHLARASFLSTRISTRQASSHAHDQHAVWRTINKLGSEGKWDNINNKPKLFLFGQAKKDTYAAYGAINRSTDFFQSTPYGPYMKVIWRLALLLGTVQAGVILYEWLVPEQKRLQYKHRHHGHHGEHH</sequence>
<gene>
    <name evidence="2" type="ORF">CAUJ_LOCUS9388</name>
</gene>
<evidence type="ECO:0000313" key="3">
    <source>
        <dbReference type="Proteomes" id="UP000835052"/>
    </source>
</evidence>
<feature type="transmembrane region" description="Helical" evidence="1">
    <location>
        <begin position="87"/>
        <end position="108"/>
    </location>
</feature>
<name>A0A8S1HBY9_9PELO</name>
<proteinExistence type="predicted"/>
<reference evidence="2" key="1">
    <citation type="submission" date="2020-10" db="EMBL/GenBank/DDBJ databases">
        <authorList>
            <person name="Kikuchi T."/>
        </authorList>
    </citation>
    <scope>NUCLEOTIDE SEQUENCE</scope>
    <source>
        <strain evidence="2">NKZ352</strain>
    </source>
</reference>
<keyword evidence="1" id="KW-1133">Transmembrane helix</keyword>
<keyword evidence="1" id="KW-0812">Transmembrane</keyword>
<keyword evidence="3" id="KW-1185">Reference proteome</keyword>
<organism evidence="2 3">
    <name type="scientific">Caenorhabditis auriculariae</name>
    <dbReference type="NCBI Taxonomy" id="2777116"/>
    <lineage>
        <taxon>Eukaryota</taxon>
        <taxon>Metazoa</taxon>
        <taxon>Ecdysozoa</taxon>
        <taxon>Nematoda</taxon>
        <taxon>Chromadorea</taxon>
        <taxon>Rhabditida</taxon>
        <taxon>Rhabditina</taxon>
        <taxon>Rhabditomorpha</taxon>
        <taxon>Rhabditoidea</taxon>
        <taxon>Rhabditidae</taxon>
        <taxon>Peloderinae</taxon>
        <taxon>Caenorhabditis</taxon>
    </lineage>
</organism>
<dbReference type="EMBL" id="CAJGYM010000035">
    <property type="protein sequence ID" value="CAD6193469.1"/>
    <property type="molecule type" value="Genomic_DNA"/>
</dbReference>
<evidence type="ECO:0000256" key="1">
    <source>
        <dbReference type="SAM" id="Phobius"/>
    </source>
</evidence>
<evidence type="ECO:0000313" key="2">
    <source>
        <dbReference type="EMBL" id="CAD6193469.1"/>
    </source>
</evidence>
<accession>A0A8S1HBY9</accession>
<dbReference type="Proteomes" id="UP000835052">
    <property type="component" value="Unassembled WGS sequence"/>
</dbReference>
<keyword evidence="1" id="KW-0472">Membrane</keyword>
<dbReference type="AlphaFoldDB" id="A0A8S1HBY9"/>
<dbReference type="OrthoDB" id="5796941at2759"/>
<protein>
    <submittedName>
        <fullName evidence="2">Uncharacterized protein</fullName>
    </submittedName>
</protein>